<dbReference type="RefSeq" id="WP_036578015.1">
    <property type="nucleotide sequence ID" value="NZ_CABLBW010000003.1"/>
</dbReference>
<gene>
    <name evidence="2" type="ORF">BN988_03339</name>
</gene>
<sequence length="186" mass="21218">MKRSNESRIFRGSLISLCLSLVLLPLMIYLREIGIYIQFGTPPPFIGHKLIEYILIVNVVISLCFIIKSRSLKSIMVLAGVFVLLARSIFYSFPNPLWETEVTTLVSPDNSFKYIVVETGVGHLYKLSESGLYMTFITTLRTDDGYQPFANDAYKIDWLSSEQFVILYAFDVSSEEMDKEVTISIE</sequence>
<feature type="transmembrane region" description="Helical" evidence="1">
    <location>
        <begin position="50"/>
        <end position="67"/>
    </location>
</feature>
<feature type="transmembrane region" description="Helical" evidence="1">
    <location>
        <begin position="12"/>
        <end position="30"/>
    </location>
</feature>
<protein>
    <submittedName>
        <fullName evidence="2">Uncharacterized protein</fullName>
    </submittedName>
</protein>
<accession>W9APF2</accession>
<reference evidence="2" key="2">
    <citation type="submission" date="2014-03" db="EMBL/GenBank/DDBJ databases">
        <authorList>
            <person name="Urmite Genomes"/>
        </authorList>
    </citation>
    <scope>NUCLEOTIDE SEQUENCE</scope>
    <source>
        <strain evidence="2">S1</strain>
    </source>
</reference>
<proteinExistence type="predicted"/>
<dbReference type="AlphaFoldDB" id="W9APF2"/>
<evidence type="ECO:0000256" key="1">
    <source>
        <dbReference type="SAM" id="Phobius"/>
    </source>
</evidence>
<comment type="caution">
    <text evidence="2">The sequence shown here is derived from an EMBL/GenBank/DDBJ whole genome shotgun (WGS) entry which is preliminary data.</text>
</comment>
<evidence type="ECO:0000313" key="3">
    <source>
        <dbReference type="Proteomes" id="UP000028863"/>
    </source>
</evidence>
<keyword evidence="1" id="KW-0472">Membrane</keyword>
<keyword evidence="3" id="KW-1185">Reference proteome</keyword>
<keyword evidence="1" id="KW-0812">Transmembrane</keyword>
<organism evidence="2 3">
    <name type="scientific">Oceanobacillus picturae</name>
    <dbReference type="NCBI Taxonomy" id="171693"/>
    <lineage>
        <taxon>Bacteria</taxon>
        <taxon>Bacillati</taxon>
        <taxon>Bacillota</taxon>
        <taxon>Bacilli</taxon>
        <taxon>Bacillales</taxon>
        <taxon>Bacillaceae</taxon>
        <taxon>Oceanobacillus</taxon>
    </lineage>
</organism>
<feature type="transmembrane region" description="Helical" evidence="1">
    <location>
        <begin position="74"/>
        <end position="93"/>
    </location>
</feature>
<name>W9APF2_9BACI</name>
<dbReference type="EMBL" id="CCAX010000003">
    <property type="protein sequence ID" value="CDO04772.1"/>
    <property type="molecule type" value="Genomic_DNA"/>
</dbReference>
<keyword evidence="1" id="KW-1133">Transmembrane helix</keyword>
<evidence type="ECO:0000313" key="2">
    <source>
        <dbReference type="EMBL" id="CDO04772.1"/>
    </source>
</evidence>
<reference evidence="2" key="1">
    <citation type="submission" date="2014-03" db="EMBL/GenBank/DDBJ databases">
        <title>Draft genome sequencing of Oceanobacillus picturae strain S1 isolated from human gut.</title>
        <authorList>
            <person name="Croce O."/>
            <person name="Lagier J.C."/>
            <person name="Raoult D."/>
        </authorList>
    </citation>
    <scope>NUCLEOTIDE SEQUENCE [LARGE SCALE GENOMIC DNA]</scope>
    <source>
        <strain evidence="2">S1</strain>
    </source>
</reference>
<dbReference type="Proteomes" id="UP000028863">
    <property type="component" value="Unassembled WGS sequence"/>
</dbReference>